<dbReference type="AlphaFoldDB" id="A0A7J5XF59"/>
<proteinExistence type="inferred from homology"/>
<evidence type="ECO:0000256" key="6">
    <source>
        <dbReference type="ARBA" id="ARBA00025708"/>
    </source>
</evidence>
<comment type="subunit">
    <text evidence="2">Homodimer.</text>
</comment>
<dbReference type="PANTHER" id="PTHR11751">
    <property type="entry name" value="ALANINE AMINOTRANSFERASE"/>
    <property type="match status" value="1"/>
</dbReference>
<dbReference type="GO" id="GO:0004021">
    <property type="term" value="F:L-alanine:2-oxoglutarate aminotransferase activity"/>
    <property type="evidence" value="ECO:0007669"/>
    <property type="project" value="UniProtKB-EC"/>
</dbReference>
<evidence type="ECO:0000256" key="2">
    <source>
        <dbReference type="ARBA" id="ARBA00011738"/>
    </source>
</evidence>
<evidence type="ECO:0000256" key="3">
    <source>
        <dbReference type="ARBA" id="ARBA00022576"/>
    </source>
</evidence>
<feature type="domain" description="Aminotransferase class I/classII large" evidence="11">
    <location>
        <begin position="103"/>
        <end position="248"/>
    </location>
</feature>
<dbReference type="Gene3D" id="1.10.287.1970">
    <property type="match status" value="1"/>
</dbReference>
<dbReference type="GO" id="GO:0030170">
    <property type="term" value="F:pyridoxal phosphate binding"/>
    <property type="evidence" value="ECO:0007669"/>
    <property type="project" value="InterPro"/>
</dbReference>
<sequence length="259" mass="28096">MSSLQEGDLTLRGTRSPSRLQAARGTEETAQGAEKPFQQVMDVSTGDPHRAGMKPVSFVRQVLAACVYPKLLDEKSLPLDARQRANTLLGICSGRRVGSYCATAYGIPYVCKSVTEFIMRREGGVSSNPEDIVISSGSTKTLLWGRGDSHRCVDPDALPTHPAHTAKHGWIDFGALPAVGGRGWAVDLDELHRALRTTRGHCSPRAIYISNPGNPTDRKSIEEVIRFAATEGLVLLADEVYQDSVYGQGKESLSYKSPV</sequence>
<organism evidence="12 13">
    <name type="scientific">Dissostichus mawsoni</name>
    <name type="common">Antarctic cod</name>
    <dbReference type="NCBI Taxonomy" id="36200"/>
    <lineage>
        <taxon>Eukaryota</taxon>
        <taxon>Metazoa</taxon>
        <taxon>Chordata</taxon>
        <taxon>Craniata</taxon>
        <taxon>Vertebrata</taxon>
        <taxon>Euteleostomi</taxon>
        <taxon>Actinopterygii</taxon>
        <taxon>Neopterygii</taxon>
        <taxon>Teleostei</taxon>
        <taxon>Neoteleostei</taxon>
        <taxon>Acanthomorphata</taxon>
        <taxon>Eupercaria</taxon>
        <taxon>Perciformes</taxon>
        <taxon>Notothenioidei</taxon>
        <taxon>Nototheniidae</taxon>
        <taxon>Dissostichus</taxon>
    </lineage>
</organism>
<accession>A0A7J5XF59</accession>
<dbReference type="SUPFAM" id="SSF53383">
    <property type="entry name" value="PLP-dependent transferases"/>
    <property type="match status" value="1"/>
</dbReference>
<dbReference type="UniPathway" id="UPA00528">
    <property type="reaction ID" value="UER00586"/>
</dbReference>
<dbReference type="PANTHER" id="PTHR11751:SF469">
    <property type="entry name" value="ALANINE TRANSAMINASE"/>
    <property type="match status" value="1"/>
</dbReference>
<keyword evidence="13" id="KW-1185">Reference proteome</keyword>
<dbReference type="EMBL" id="JAAKFY010000025">
    <property type="protein sequence ID" value="KAF3835493.1"/>
    <property type="molecule type" value="Genomic_DNA"/>
</dbReference>
<protein>
    <recommendedName>
        <fullName evidence="8">alanine transaminase</fullName>
        <ecNumber evidence="8">2.6.1.2</ecNumber>
    </recommendedName>
</protein>
<reference evidence="12 13" key="1">
    <citation type="submission" date="2020-03" db="EMBL/GenBank/DDBJ databases">
        <title>Dissostichus mawsoni Genome sequencing and assembly.</title>
        <authorList>
            <person name="Park H."/>
        </authorList>
    </citation>
    <scope>NUCLEOTIDE SEQUENCE [LARGE SCALE GENOMIC DNA]</scope>
    <source>
        <strain evidence="12">DM0001</strain>
        <tissue evidence="12">Muscle</tissue>
    </source>
</reference>
<dbReference type="Proteomes" id="UP000518266">
    <property type="component" value="Unassembled WGS sequence"/>
</dbReference>
<dbReference type="InterPro" id="IPR015421">
    <property type="entry name" value="PyrdxlP-dep_Trfase_major"/>
</dbReference>
<evidence type="ECO:0000256" key="8">
    <source>
        <dbReference type="ARBA" id="ARBA00026106"/>
    </source>
</evidence>
<dbReference type="EC" id="2.6.1.2" evidence="8"/>
<keyword evidence="3" id="KW-0032">Aminotransferase</keyword>
<keyword evidence="5" id="KW-0663">Pyridoxal phosphate</keyword>
<evidence type="ECO:0000259" key="11">
    <source>
        <dbReference type="Pfam" id="PF00155"/>
    </source>
</evidence>
<dbReference type="InterPro" id="IPR004839">
    <property type="entry name" value="Aminotransferase_I/II_large"/>
</dbReference>
<feature type="region of interest" description="Disordered" evidence="10">
    <location>
        <begin position="1"/>
        <end position="45"/>
    </location>
</feature>
<evidence type="ECO:0000256" key="7">
    <source>
        <dbReference type="ARBA" id="ARBA00025785"/>
    </source>
</evidence>
<evidence type="ECO:0000313" key="12">
    <source>
        <dbReference type="EMBL" id="KAF3835493.1"/>
    </source>
</evidence>
<dbReference type="OrthoDB" id="1732682at2759"/>
<comment type="similarity">
    <text evidence="7">Belongs to the class-I pyridoxal-phosphate-dependent aminotransferase family. Alanine aminotransferase subfamily.</text>
</comment>
<keyword evidence="4" id="KW-0808">Transferase</keyword>
<comment type="catalytic activity">
    <reaction evidence="9">
        <text>L-alanine + 2-oxoglutarate = pyruvate + L-glutamate</text>
        <dbReference type="Rhea" id="RHEA:19453"/>
        <dbReference type="ChEBI" id="CHEBI:15361"/>
        <dbReference type="ChEBI" id="CHEBI:16810"/>
        <dbReference type="ChEBI" id="CHEBI:29985"/>
        <dbReference type="ChEBI" id="CHEBI:57972"/>
        <dbReference type="EC" id="2.6.1.2"/>
    </reaction>
</comment>
<dbReference type="Gene3D" id="3.40.640.10">
    <property type="entry name" value="Type I PLP-dependent aspartate aminotransferase-like (Major domain)"/>
    <property type="match status" value="1"/>
</dbReference>
<gene>
    <name evidence="12" type="ORF">F7725_028051</name>
</gene>
<comment type="pathway">
    <text evidence="6">Amino-acid degradation; L-alanine degradation via transaminase pathway; pyruvate from L-alanine: step 1/1.</text>
</comment>
<evidence type="ECO:0000256" key="5">
    <source>
        <dbReference type="ARBA" id="ARBA00022898"/>
    </source>
</evidence>
<dbReference type="GO" id="GO:0042853">
    <property type="term" value="P:L-alanine catabolic process"/>
    <property type="evidence" value="ECO:0007669"/>
    <property type="project" value="UniProtKB-UniPathway"/>
</dbReference>
<dbReference type="InterPro" id="IPR015424">
    <property type="entry name" value="PyrdxlP-dep_Trfase"/>
</dbReference>
<comment type="cofactor">
    <cofactor evidence="1">
        <name>pyridoxal 5'-phosphate</name>
        <dbReference type="ChEBI" id="CHEBI:597326"/>
    </cofactor>
</comment>
<evidence type="ECO:0000256" key="10">
    <source>
        <dbReference type="SAM" id="MobiDB-lite"/>
    </source>
</evidence>
<dbReference type="Pfam" id="PF00155">
    <property type="entry name" value="Aminotran_1_2"/>
    <property type="match status" value="1"/>
</dbReference>
<evidence type="ECO:0000256" key="4">
    <source>
        <dbReference type="ARBA" id="ARBA00022679"/>
    </source>
</evidence>
<evidence type="ECO:0000256" key="9">
    <source>
        <dbReference type="ARBA" id="ARBA00047412"/>
    </source>
</evidence>
<evidence type="ECO:0000256" key="1">
    <source>
        <dbReference type="ARBA" id="ARBA00001933"/>
    </source>
</evidence>
<name>A0A7J5XF59_DISMA</name>
<dbReference type="InterPro" id="IPR045088">
    <property type="entry name" value="ALAT1/2-like"/>
</dbReference>
<comment type="caution">
    <text evidence="12">The sequence shown here is derived from an EMBL/GenBank/DDBJ whole genome shotgun (WGS) entry which is preliminary data.</text>
</comment>
<evidence type="ECO:0000313" key="13">
    <source>
        <dbReference type="Proteomes" id="UP000518266"/>
    </source>
</evidence>